<dbReference type="RefSeq" id="WP_146876303.1">
    <property type="nucleotide sequence ID" value="NZ_BJXV01000021.1"/>
</dbReference>
<organism evidence="2 3">
    <name type="scientific">Halovibrio variabilis</name>
    <dbReference type="NCBI Taxonomy" id="31910"/>
    <lineage>
        <taxon>Bacteria</taxon>
        <taxon>Pseudomonadati</taxon>
        <taxon>Pseudomonadota</taxon>
        <taxon>Gammaproteobacteria</taxon>
        <taxon>Oceanospirillales</taxon>
        <taxon>Halomonadaceae</taxon>
        <taxon>Halovibrio</taxon>
    </lineage>
</organism>
<evidence type="ECO:0000313" key="3">
    <source>
        <dbReference type="Proteomes" id="UP000321303"/>
    </source>
</evidence>
<proteinExistence type="predicted"/>
<accession>A0A511US13</accession>
<comment type="caution">
    <text evidence="2">The sequence shown here is derived from an EMBL/GenBank/DDBJ whole genome shotgun (WGS) entry which is preliminary data.</text>
</comment>
<dbReference type="InterPro" id="IPR025991">
    <property type="entry name" value="Chemoreceptor_zinc-bind_dom"/>
</dbReference>
<keyword evidence="3" id="KW-1185">Reference proteome</keyword>
<feature type="domain" description="Chemoreceptor zinc-binding" evidence="1">
    <location>
        <begin position="246"/>
        <end position="311"/>
    </location>
</feature>
<dbReference type="Proteomes" id="UP000321303">
    <property type="component" value="Unassembled WGS sequence"/>
</dbReference>
<evidence type="ECO:0000313" key="2">
    <source>
        <dbReference type="EMBL" id="GEN29394.1"/>
    </source>
</evidence>
<dbReference type="Gene3D" id="1.20.120.30">
    <property type="entry name" value="Aspartate receptor, ligand-binding domain"/>
    <property type="match status" value="1"/>
</dbReference>
<reference evidence="2 3" key="1">
    <citation type="submission" date="2019-07" db="EMBL/GenBank/DDBJ databases">
        <title>Whole genome shotgun sequence of Halomonas variabilis NBRC 102410.</title>
        <authorList>
            <person name="Hosoyama A."/>
            <person name="Uohara A."/>
            <person name="Ohji S."/>
            <person name="Ichikawa N."/>
        </authorList>
    </citation>
    <scope>NUCLEOTIDE SEQUENCE [LARGE SCALE GENOMIC DNA]</scope>
    <source>
        <strain evidence="2 3">NBRC 102410</strain>
    </source>
</reference>
<sequence>MFTFMNPYQKIRRLEQQVADLRAQLEAPSPSGRLLSLISPQQSIGVLQAQGADMLALLNTDIETYADQLAGERATLTGTLTFIAAAEQAVNTLHQRCQCSDDADTLSSSPLVFANTLQDLSQLKAALARNADHAQALAVSTALETAHSQDQQTPGLTAIADDVHRLALNMQQLSHQFSALMEQANRQVSEHTQAVAKKRHADDEIAQAAQTAKHDLCQLGDQARHMHKVIHQNATAAFLHSAKLDHAVWKCRLYKQLLSADTDTPLEDDHQCRLGQWQRYGEGHQRYALSAAFRALTAPHRQMHASGAEALKLAREGNRKGQLAALGRMEEASQQLALKLDSLMEYAMYEAPYPANRHSPLADSP</sequence>
<name>A0A511US13_9GAMM</name>
<dbReference type="EMBL" id="BJXV01000021">
    <property type="protein sequence ID" value="GEN29394.1"/>
    <property type="molecule type" value="Genomic_DNA"/>
</dbReference>
<dbReference type="OrthoDB" id="9808588at2"/>
<dbReference type="Pfam" id="PF13682">
    <property type="entry name" value="CZB"/>
    <property type="match status" value="1"/>
</dbReference>
<gene>
    <name evidence="2" type="ORF">HVA01_30400</name>
</gene>
<evidence type="ECO:0000259" key="1">
    <source>
        <dbReference type="Pfam" id="PF13682"/>
    </source>
</evidence>
<protein>
    <submittedName>
        <fullName evidence="2">Chemotaxis protein</fullName>
    </submittedName>
</protein>
<dbReference type="AlphaFoldDB" id="A0A511US13"/>